<feature type="transmembrane region" description="Helical" evidence="1">
    <location>
        <begin position="417"/>
        <end position="439"/>
    </location>
</feature>
<comment type="caution">
    <text evidence="4">The sequence shown here is derived from an EMBL/GenBank/DDBJ whole genome shotgun (WGS) entry which is preliminary data.</text>
</comment>
<evidence type="ECO:0000313" key="4">
    <source>
        <dbReference type="EMBL" id="OPL33926.1"/>
    </source>
</evidence>
<proteinExistence type="predicted"/>
<keyword evidence="1" id="KW-0472">Membrane</keyword>
<dbReference type="EMBL" id="KV581142">
    <property type="protein sequence ID" value="OPL33926.1"/>
    <property type="molecule type" value="Genomic_DNA"/>
</dbReference>
<organism evidence="4 5">
    <name type="scientific">Mytilus galloprovincialis</name>
    <name type="common">Mediterranean mussel</name>
    <dbReference type="NCBI Taxonomy" id="29158"/>
    <lineage>
        <taxon>Eukaryota</taxon>
        <taxon>Metazoa</taxon>
        <taxon>Spiralia</taxon>
        <taxon>Lophotrochozoa</taxon>
        <taxon>Mollusca</taxon>
        <taxon>Bivalvia</taxon>
        <taxon>Autobranchia</taxon>
        <taxon>Pteriomorphia</taxon>
        <taxon>Mytilida</taxon>
        <taxon>Mytiloidea</taxon>
        <taxon>Mytilidae</taxon>
        <taxon>Mytilinae</taxon>
        <taxon>Mytilus</taxon>
    </lineage>
</organism>
<dbReference type="SUPFAM" id="SSF48726">
    <property type="entry name" value="Immunoglobulin"/>
    <property type="match status" value="1"/>
</dbReference>
<evidence type="ECO:0000256" key="1">
    <source>
        <dbReference type="SAM" id="Phobius"/>
    </source>
</evidence>
<feature type="signal peptide" evidence="2">
    <location>
        <begin position="1"/>
        <end position="19"/>
    </location>
</feature>
<dbReference type="InterPro" id="IPR013783">
    <property type="entry name" value="Ig-like_fold"/>
</dbReference>
<dbReference type="PROSITE" id="PS50835">
    <property type="entry name" value="IG_LIKE"/>
    <property type="match status" value="1"/>
</dbReference>
<keyword evidence="5" id="KW-1185">Reference proteome</keyword>
<feature type="chain" id="PRO_5018310777" description="Ig-like domain-containing protein" evidence="2">
    <location>
        <begin position="20"/>
        <end position="462"/>
    </location>
</feature>
<name>A0A3L5TWU3_MYTGA</name>
<keyword evidence="1" id="KW-1133">Transmembrane helix</keyword>
<dbReference type="AlphaFoldDB" id="A0A3L5TWU3"/>
<keyword evidence="1" id="KW-0812">Transmembrane</keyword>
<accession>A0A3L5TWU3</accession>
<evidence type="ECO:0000256" key="2">
    <source>
        <dbReference type="SAM" id="SignalP"/>
    </source>
</evidence>
<dbReference type="Gene3D" id="2.60.40.10">
    <property type="entry name" value="Immunoglobulins"/>
    <property type="match status" value="1"/>
</dbReference>
<feature type="non-terminal residue" evidence="4">
    <location>
        <position position="462"/>
    </location>
</feature>
<protein>
    <recommendedName>
        <fullName evidence="3">Ig-like domain-containing protein</fullName>
    </recommendedName>
</protein>
<evidence type="ECO:0000259" key="3">
    <source>
        <dbReference type="PROSITE" id="PS50835"/>
    </source>
</evidence>
<reference evidence="4 5" key="1">
    <citation type="journal article" date="2016" name="PLoS ONE">
        <title>A First Insight into the Genome of the Filter-Feeder Mussel Mytilus galloprovincialis.</title>
        <authorList>
            <person name="Murgarella M."/>
            <person name="Puiu D."/>
            <person name="Novoa B."/>
            <person name="Figueras A."/>
            <person name="Posada D."/>
            <person name="Canchaya C."/>
        </authorList>
    </citation>
    <scope>NUCLEOTIDE SEQUENCE [LARGE SCALE GENOMIC DNA]</scope>
    <source>
        <tissue evidence="4">Muscle</tissue>
    </source>
</reference>
<feature type="non-terminal residue" evidence="4">
    <location>
        <position position="1"/>
    </location>
</feature>
<dbReference type="Proteomes" id="UP000266721">
    <property type="component" value="Unassembled WGS sequence"/>
</dbReference>
<dbReference type="InterPro" id="IPR007110">
    <property type="entry name" value="Ig-like_dom"/>
</dbReference>
<feature type="domain" description="Ig-like" evidence="3">
    <location>
        <begin position="198"/>
        <end position="286"/>
    </location>
</feature>
<gene>
    <name evidence="4" type="ORF">AM593_09884</name>
</gene>
<sequence>MLVRTVAVVCLIPINTVVGYPLPVNHRKNNHAQSRYPLTNNADAVIQKCTSETGRVDDVEKRTVKKTDVNVSSKSVHFIASRRLMSSDETGYSDISMVLKLSSDFVKVIIKDELEIVLLPELERMKITGMIAIVVNQDLLKVKSKLVGRQLPLLIVSSCCIFNDAWLNMKSSVHLPSFINTRVVQECESIIHRRKDPPDIPDQHIIFTENDASRTLQCLAHGVSSKYTYGQWKHLSNFGEHIRNLNSSADGRVILPEITNKNKRYQDSGIYICSASNGVLSSSRNSFQNGKIFVIANGPPIFLNKIENKQYGHPRKIFNLAFVVYTKSEIEHYTVKRENNQDVPASIQMTSLNSTLIFHGTEVTVEAIYVVLSFNISHSSNSHIYTVALCNGYGNNSLIIELKPLPEEEKITNGTKVAIIIILVILAMCVPGSVASVFLRKSNRKIERRVVDDIPESVEGKI</sequence>
<keyword evidence="2" id="KW-0732">Signal</keyword>
<evidence type="ECO:0000313" key="5">
    <source>
        <dbReference type="Proteomes" id="UP000266721"/>
    </source>
</evidence>
<dbReference type="InterPro" id="IPR036179">
    <property type="entry name" value="Ig-like_dom_sf"/>
</dbReference>